<dbReference type="PROSITE" id="PS51257">
    <property type="entry name" value="PROKAR_LIPOPROTEIN"/>
    <property type="match status" value="1"/>
</dbReference>
<dbReference type="EMBL" id="JARJLM010000681">
    <property type="protein sequence ID" value="MDF3839432.1"/>
    <property type="molecule type" value="Genomic_DNA"/>
</dbReference>
<gene>
    <name evidence="1" type="ORF">P3W85_41830</name>
</gene>
<dbReference type="Proteomes" id="UP001216674">
    <property type="component" value="Unassembled WGS sequence"/>
</dbReference>
<reference evidence="1 2" key="1">
    <citation type="submission" date="2023-03" db="EMBL/GenBank/DDBJ databases">
        <title>Draft assemblies of triclosan tolerant bacteria isolated from returned activated sludge.</title>
        <authorList>
            <person name="Van Hamelsveld S."/>
        </authorList>
    </citation>
    <scope>NUCLEOTIDE SEQUENCE [LARGE SCALE GENOMIC DNA]</scope>
    <source>
        <strain evidence="1 2">GW210010_S58</strain>
    </source>
</reference>
<organism evidence="1 2">
    <name type="scientific">Cupriavidus basilensis</name>
    <dbReference type="NCBI Taxonomy" id="68895"/>
    <lineage>
        <taxon>Bacteria</taxon>
        <taxon>Pseudomonadati</taxon>
        <taxon>Pseudomonadota</taxon>
        <taxon>Betaproteobacteria</taxon>
        <taxon>Burkholderiales</taxon>
        <taxon>Burkholderiaceae</taxon>
        <taxon>Cupriavidus</taxon>
    </lineage>
</organism>
<accession>A0ABT6B3H3</accession>
<dbReference type="InterPro" id="IPR006597">
    <property type="entry name" value="Sel1-like"/>
</dbReference>
<dbReference type="InterPro" id="IPR050767">
    <property type="entry name" value="Sel1_AlgK"/>
</dbReference>
<dbReference type="SMART" id="SM00671">
    <property type="entry name" value="SEL1"/>
    <property type="match status" value="6"/>
</dbReference>
<dbReference type="SUPFAM" id="SSF81901">
    <property type="entry name" value="HCP-like"/>
    <property type="match status" value="2"/>
</dbReference>
<dbReference type="PANTHER" id="PTHR11102">
    <property type="entry name" value="SEL-1-LIKE PROTEIN"/>
    <property type="match status" value="1"/>
</dbReference>
<evidence type="ECO:0000313" key="2">
    <source>
        <dbReference type="Proteomes" id="UP001216674"/>
    </source>
</evidence>
<dbReference type="Gene3D" id="1.25.40.10">
    <property type="entry name" value="Tetratricopeptide repeat domain"/>
    <property type="match status" value="3"/>
</dbReference>
<evidence type="ECO:0000313" key="1">
    <source>
        <dbReference type="EMBL" id="MDF3839432.1"/>
    </source>
</evidence>
<comment type="caution">
    <text evidence="1">The sequence shown here is derived from an EMBL/GenBank/DDBJ whole genome shotgun (WGS) entry which is preliminary data.</text>
</comment>
<proteinExistence type="predicted"/>
<dbReference type="InterPro" id="IPR011990">
    <property type="entry name" value="TPR-like_helical_dom_sf"/>
</dbReference>
<dbReference type="Pfam" id="PF08238">
    <property type="entry name" value="Sel1"/>
    <property type="match status" value="6"/>
</dbReference>
<keyword evidence="2" id="KW-1185">Reference proteome</keyword>
<sequence>MRRQSYLLWMVLALAGCQTSTEGDAIVGTEGDAFKRELSAAAAGDMKAQAAIGIRYEEGVGVAADEEKAAYWMRKAAAQGDAATQNRLGLLIYNKPKEAAQWYRKAAEQGHAPAQVNLGIHYMTGAGVKRDDSQAVFWFRKAAELGDAAGQNNLALMLRSGRGVPQNCPEALAWLQKAVAPDQASQARQFSDAAMAQLGNMYRDGECVDRDERRAVEWFRSATALDGMDGVYGLAKAYATGHGVEQDVVVAVALFKTIEGQTIVDRDNSLYELSFAIGWDASLRADALAREMREEGRLEALARYMAGKAQE</sequence>
<protein>
    <submittedName>
        <fullName evidence="1">Tetratricopeptide repeat protein</fullName>
    </submittedName>
</protein>
<name>A0ABT6B3H3_9BURK</name>
<dbReference type="PANTHER" id="PTHR11102:SF160">
    <property type="entry name" value="ERAD-ASSOCIATED E3 UBIQUITIN-PROTEIN LIGASE COMPONENT HRD3"/>
    <property type="match status" value="1"/>
</dbReference>